<feature type="domain" description="C2" evidence="12">
    <location>
        <begin position="602"/>
        <end position="717"/>
    </location>
</feature>
<reference evidence="14" key="1">
    <citation type="submission" date="2021-06" db="EMBL/GenBank/DDBJ databases">
        <authorList>
            <person name="Kallberg Y."/>
            <person name="Tangrot J."/>
            <person name="Rosling A."/>
        </authorList>
    </citation>
    <scope>NUCLEOTIDE SEQUENCE</scope>
    <source>
        <strain evidence="14">AZ414A</strain>
    </source>
</reference>
<dbReference type="GO" id="GO:0005789">
    <property type="term" value="C:endoplasmic reticulum membrane"/>
    <property type="evidence" value="ECO:0007669"/>
    <property type="project" value="UniProtKB-SubCell"/>
</dbReference>
<dbReference type="GO" id="GO:0061817">
    <property type="term" value="P:endoplasmic reticulum-plasma membrane tethering"/>
    <property type="evidence" value="ECO:0007669"/>
    <property type="project" value="InterPro"/>
</dbReference>
<dbReference type="CDD" id="cd04052">
    <property type="entry name" value="C2B_Tricalbin-like"/>
    <property type="match status" value="1"/>
</dbReference>
<keyword evidence="8" id="KW-0445">Lipid transport</keyword>
<feature type="domain" description="C2" evidence="12">
    <location>
        <begin position="1095"/>
        <end position="1215"/>
    </location>
</feature>
<evidence type="ECO:0000256" key="7">
    <source>
        <dbReference type="ARBA" id="ARBA00022989"/>
    </source>
</evidence>
<evidence type="ECO:0000256" key="11">
    <source>
        <dbReference type="SAM" id="Phobius"/>
    </source>
</evidence>
<evidence type="ECO:0000256" key="5">
    <source>
        <dbReference type="ARBA" id="ARBA00022737"/>
    </source>
</evidence>
<protein>
    <submittedName>
        <fullName evidence="14">1017_t:CDS:1</fullName>
    </submittedName>
</protein>
<evidence type="ECO:0000256" key="4">
    <source>
        <dbReference type="ARBA" id="ARBA00022692"/>
    </source>
</evidence>
<dbReference type="PROSITE" id="PS51847">
    <property type="entry name" value="SMP"/>
    <property type="match status" value="1"/>
</dbReference>
<dbReference type="GO" id="GO:0071944">
    <property type="term" value="C:cell periphery"/>
    <property type="evidence" value="ECO:0007669"/>
    <property type="project" value="UniProtKB-ARBA"/>
</dbReference>
<keyword evidence="15" id="KW-1185">Reference proteome</keyword>
<dbReference type="PROSITE" id="PS50004">
    <property type="entry name" value="C2"/>
    <property type="match status" value="4"/>
</dbReference>
<evidence type="ECO:0000256" key="6">
    <source>
        <dbReference type="ARBA" id="ARBA00022824"/>
    </source>
</evidence>
<evidence type="ECO:0000256" key="3">
    <source>
        <dbReference type="ARBA" id="ARBA00022553"/>
    </source>
</evidence>
<keyword evidence="7 11" id="KW-1133">Transmembrane helix</keyword>
<feature type="domain" description="SMP-LTD" evidence="13">
    <location>
        <begin position="209"/>
        <end position="414"/>
    </location>
</feature>
<feature type="transmembrane region" description="Helical" evidence="11">
    <location>
        <begin position="142"/>
        <end position="159"/>
    </location>
</feature>
<sequence>MEDQEFQPYEEVQEVEELIQEEIDNAFKDVTTQVHTFNSDDPPEVKAMKTMANGATTTTNPIATKEVISDIDEKTEKDILSSPISGIPGTIPTISPEEIPNIPEWVHIGWKQVANINVNDSNNISEKDYYNQILGELYFGKLWLNAGVVFVSIFATWLVTILGGGLGWVIIICAFVASYFKISVNRFYLNARSDISRELAIEKLETDTGEESVEWMNEFLRRFWLIYEPILSASIVQTADGILVASTPGFLDSIRLTTFTLGTKPVVIESIRSYPKSEDDIVVMDWKLSFNPNDLANMTKVQMARKVNPKIVLTIRVGRGMMGAGIPILLEDMSFSGLMRIKLKLINTFPHIKTVDISFLEDPKFDYALKPIGGETFGFDIANIPGLHSFIRDQVHANLRPMMYSPNEYVLDVEALMGGYPIEIAKGILKIKIYGAKELRNTERQAPLLFDSKACGQITFDAIWCPVVEPTETEPNPESNIGILRFAIHQARDLDPRLSIVGQYNPYAQIYLNEKPEPVYTTKVIKRNNSPIWEEAVELFVTHKQNAFISIKIFDSRDLAADPVVGSWSGKLSEFMSELASRNDWFTLKNASSGKLRLSCIWKPILNIENFDFDPIGIVKLHIKRGEIKNNQIARKADCYVIVRVDGDYRGRTDVIQDSNNPEWQDEILYIPVHSERELIELIVWDYEVTSKNKKVGISEISLNKLITKNEDGTITSKGIIEETSPLSLENSQRGSLTYAASFHPTLISEKATKEDENTTINESEYQSGVLVVHLKEAKMEKRETSVEIIVDNGLFPSAISEKCKTQNPKWDKIMEIFVKELDWSKITFNIKQFNDKNPIGVVTEKVLNLIELCKESNKEGGNNKGITLPISGINNATINLSVRFLPMNYKLDSSETIENMGILHVKVQNAENLIGVDRSGTSDPFFQFLKNDEKIFKTKVIKKNLNPVYDELFETNVFSRIRDSFVIEAYDWNQLGSAKKIGQGKRISSGTFMTATKTLTGVISGGGDAVVKGGTFAVGNGANIIGSGVNFVGSGAGNVVSEVGGIFKMNDNTTRSIKLQEVMDSPTEVSSPAAFTNTSKSASTETSSHFIENIANEKIDHLSKSAPTGNLILTLIEAKELVAADSGGTSDPFVKAKINKKEIYKTQIKKKTLTPTWNESVTIGDLTLDATSSILLQVRDYNLMGKDDDIGEYELKLWDYIKISNNNKVGDKIVEDIWVNLQKVPNGKLHVKLEFTLKK</sequence>
<dbReference type="InterPro" id="IPR000008">
    <property type="entry name" value="C2_dom"/>
</dbReference>
<dbReference type="InterPro" id="IPR017147">
    <property type="entry name" value="Tricalbin"/>
</dbReference>
<feature type="domain" description="C2" evidence="12">
    <location>
        <begin position="464"/>
        <end position="586"/>
    </location>
</feature>
<dbReference type="InterPro" id="IPR052455">
    <property type="entry name" value="Tricalbin_domain"/>
</dbReference>
<dbReference type="Pfam" id="PF24920">
    <property type="entry name" value="C2_TCB1"/>
    <property type="match status" value="1"/>
</dbReference>
<evidence type="ECO:0000313" key="15">
    <source>
        <dbReference type="Proteomes" id="UP000789706"/>
    </source>
</evidence>
<gene>
    <name evidence="14" type="ORF">DEBURN_LOCUS6799</name>
</gene>
<evidence type="ECO:0000259" key="13">
    <source>
        <dbReference type="PROSITE" id="PS51847"/>
    </source>
</evidence>
<comment type="subcellular location">
    <subcellularLocation>
        <location evidence="1">Endoplasmic reticulum membrane</location>
    </subcellularLocation>
</comment>
<keyword evidence="3" id="KW-0597">Phosphoprotein</keyword>
<dbReference type="InterPro" id="IPR031468">
    <property type="entry name" value="SMP_LBD"/>
</dbReference>
<dbReference type="SUPFAM" id="SSF49562">
    <property type="entry name" value="C2 domain (Calcium/lipid-binding domain, CaLB)"/>
    <property type="match status" value="5"/>
</dbReference>
<dbReference type="EMBL" id="CAJVPK010000739">
    <property type="protein sequence ID" value="CAG8544777.1"/>
    <property type="molecule type" value="Genomic_DNA"/>
</dbReference>
<evidence type="ECO:0000256" key="9">
    <source>
        <dbReference type="ARBA" id="ARBA00023121"/>
    </source>
</evidence>
<dbReference type="GO" id="GO:0006869">
    <property type="term" value="P:lipid transport"/>
    <property type="evidence" value="ECO:0007669"/>
    <property type="project" value="UniProtKB-KW"/>
</dbReference>
<dbReference type="InterPro" id="IPR037765">
    <property type="entry name" value="C2B_Tricalbin"/>
</dbReference>
<dbReference type="Pfam" id="PF25669">
    <property type="entry name" value="SMP_MUG190-like"/>
    <property type="match status" value="2"/>
</dbReference>
<evidence type="ECO:0000256" key="8">
    <source>
        <dbReference type="ARBA" id="ARBA00023055"/>
    </source>
</evidence>
<dbReference type="InterPro" id="IPR056910">
    <property type="entry name" value="TCB1-3_C2"/>
</dbReference>
<dbReference type="Proteomes" id="UP000789706">
    <property type="component" value="Unassembled WGS sequence"/>
</dbReference>
<dbReference type="Gene3D" id="2.60.40.150">
    <property type="entry name" value="C2 domain"/>
    <property type="match status" value="4"/>
</dbReference>
<keyword evidence="2" id="KW-0813">Transport</keyword>
<feature type="domain" description="C2" evidence="12">
    <location>
        <begin position="884"/>
        <end position="1004"/>
    </location>
</feature>
<keyword evidence="10 11" id="KW-0472">Membrane</keyword>
<keyword evidence="5" id="KW-0677">Repeat</keyword>
<dbReference type="SMART" id="SM00239">
    <property type="entry name" value="C2"/>
    <property type="match status" value="5"/>
</dbReference>
<evidence type="ECO:0000259" key="12">
    <source>
        <dbReference type="PROSITE" id="PS50004"/>
    </source>
</evidence>
<evidence type="ECO:0000313" key="14">
    <source>
        <dbReference type="EMBL" id="CAG8544777.1"/>
    </source>
</evidence>
<proteinExistence type="predicted"/>
<keyword evidence="4 11" id="KW-0812">Transmembrane</keyword>
<comment type="caution">
    <text evidence="14">The sequence shown here is derived from an EMBL/GenBank/DDBJ whole genome shotgun (WGS) entry which is preliminary data.</text>
</comment>
<dbReference type="PIRSF" id="PIRSF037232">
    <property type="entry name" value="Tricalbin"/>
    <property type="match status" value="1"/>
</dbReference>
<dbReference type="AlphaFoldDB" id="A0A9N9FML1"/>
<organism evidence="14 15">
    <name type="scientific">Diversispora eburnea</name>
    <dbReference type="NCBI Taxonomy" id="1213867"/>
    <lineage>
        <taxon>Eukaryota</taxon>
        <taxon>Fungi</taxon>
        <taxon>Fungi incertae sedis</taxon>
        <taxon>Mucoromycota</taxon>
        <taxon>Glomeromycotina</taxon>
        <taxon>Glomeromycetes</taxon>
        <taxon>Diversisporales</taxon>
        <taxon>Diversisporaceae</taxon>
        <taxon>Diversispora</taxon>
    </lineage>
</organism>
<keyword evidence="9" id="KW-0446">Lipid-binding</keyword>
<dbReference type="InterPro" id="IPR035892">
    <property type="entry name" value="C2_domain_sf"/>
</dbReference>
<dbReference type="Pfam" id="PF00168">
    <property type="entry name" value="C2"/>
    <property type="match status" value="4"/>
</dbReference>
<dbReference type="GO" id="GO:0008289">
    <property type="term" value="F:lipid binding"/>
    <property type="evidence" value="ECO:0007669"/>
    <property type="project" value="UniProtKB-KW"/>
</dbReference>
<evidence type="ECO:0000256" key="10">
    <source>
        <dbReference type="ARBA" id="ARBA00023136"/>
    </source>
</evidence>
<accession>A0A9N9FML1</accession>
<name>A0A9N9FML1_9GLOM</name>
<dbReference type="OrthoDB" id="1029639at2759"/>
<dbReference type="PANTHER" id="PTHR46980">
    <property type="entry name" value="TRICALBIN-1-RELATED"/>
    <property type="match status" value="1"/>
</dbReference>
<evidence type="ECO:0000256" key="1">
    <source>
        <dbReference type="ARBA" id="ARBA00004586"/>
    </source>
</evidence>
<dbReference type="CDD" id="cd21678">
    <property type="entry name" value="SMP_TCB"/>
    <property type="match status" value="1"/>
</dbReference>
<evidence type="ECO:0000256" key="2">
    <source>
        <dbReference type="ARBA" id="ARBA00022448"/>
    </source>
</evidence>
<dbReference type="CDD" id="cd00030">
    <property type="entry name" value="C2"/>
    <property type="match status" value="1"/>
</dbReference>
<dbReference type="PANTHER" id="PTHR46980:SF2">
    <property type="entry name" value="TRICALBIN-1-RELATED"/>
    <property type="match status" value="1"/>
</dbReference>
<keyword evidence="6" id="KW-0256">Endoplasmic reticulum</keyword>